<protein>
    <submittedName>
        <fullName evidence="2">Uncharacterized protein</fullName>
    </submittedName>
</protein>
<organism evidence="2 3">
    <name type="scientific">Desulfoluna limicola</name>
    <dbReference type="NCBI Taxonomy" id="2810562"/>
    <lineage>
        <taxon>Bacteria</taxon>
        <taxon>Pseudomonadati</taxon>
        <taxon>Thermodesulfobacteriota</taxon>
        <taxon>Desulfobacteria</taxon>
        <taxon>Desulfobacterales</taxon>
        <taxon>Desulfolunaceae</taxon>
        <taxon>Desulfoluna</taxon>
    </lineage>
</organism>
<dbReference type="EMBL" id="AP024488">
    <property type="protein sequence ID" value="BCS97145.1"/>
    <property type="molecule type" value="Genomic_DNA"/>
</dbReference>
<name>A0ABN6F9D8_9BACT</name>
<feature type="signal peptide" evidence="1">
    <location>
        <begin position="1"/>
        <end position="22"/>
    </location>
</feature>
<reference evidence="2 3" key="1">
    <citation type="submission" date="2021-02" db="EMBL/GenBank/DDBJ databases">
        <title>Complete genome of Desulfoluna sp. strain ASN36.</title>
        <authorList>
            <person name="Takahashi A."/>
            <person name="Kojima H."/>
            <person name="Fukui M."/>
        </authorList>
    </citation>
    <scope>NUCLEOTIDE SEQUENCE [LARGE SCALE GENOMIC DNA]</scope>
    <source>
        <strain evidence="2 3">ASN36</strain>
    </source>
</reference>
<dbReference type="Proteomes" id="UP001320148">
    <property type="component" value="Chromosome"/>
</dbReference>
<evidence type="ECO:0000256" key="1">
    <source>
        <dbReference type="SAM" id="SignalP"/>
    </source>
</evidence>
<keyword evidence="1" id="KW-0732">Signal</keyword>
<evidence type="ECO:0000313" key="3">
    <source>
        <dbReference type="Proteomes" id="UP001320148"/>
    </source>
</evidence>
<gene>
    <name evidence="2" type="ORF">DSLASN_27770</name>
</gene>
<accession>A0ABN6F9D8</accession>
<proteinExistence type="predicted"/>
<evidence type="ECO:0000313" key="2">
    <source>
        <dbReference type="EMBL" id="BCS97145.1"/>
    </source>
</evidence>
<dbReference type="RefSeq" id="WP_236888567.1">
    <property type="nucleotide sequence ID" value="NZ_AP024488.1"/>
</dbReference>
<feature type="chain" id="PRO_5046570088" evidence="1">
    <location>
        <begin position="23"/>
        <end position="109"/>
    </location>
</feature>
<keyword evidence="3" id="KW-1185">Reference proteome</keyword>
<sequence>MKRLLILIAGTFLLTTSVMAVAAEKPAPFSPAIHNAENLPANILYMKNGTIYLVTQNSLVVNDATYPLSSKAQVFTKEGLKVTRKNLKKGQKVDLFANTKHEAVYIVLK</sequence>